<evidence type="ECO:0000313" key="3">
    <source>
        <dbReference type="Proteomes" id="UP000515745"/>
    </source>
</evidence>
<keyword evidence="1" id="KW-1133">Transmembrane helix</keyword>
<sequence length="126" mass="16374">MIFLFNLFFLWNLKNFFLKKFFKILVFYIYDTYLFVNKIWFNFNYKNNFIFFKNIIKLNFIFFFFNLFNNYFFFSLIKFIFNSFLFKRIFFYCGYLNIYQINHFYNFSFYFIINNIFDLKRKYIYN</sequence>
<dbReference type="AlphaFoldDB" id="A0A7G6UHR7"/>
<keyword evidence="1" id="KW-0472">Membrane</keyword>
<feature type="transmembrane region" description="Helical" evidence="1">
    <location>
        <begin position="60"/>
        <end position="81"/>
    </location>
</feature>
<feature type="transmembrane region" description="Helical" evidence="1">
    <location>
        <begin position="21"/>
        <end position="40"/>
    </location>
</feature>
<evidence type="ECO:0000313" key="2">
    <source>
        <dbReference type="EMBL" id="QND78564.1"/>
    </source>
</evidence>
<organism evidence="2 3">
    <name type="scientific">Candidatus Nasuia deltocephalincola</name>
    <dbReference type="NCBI Taxonomy" id="1160784"/>
    <lineage>
        <taxon>Bacteria</taxon>
        <taxon>Pseudomonadati</taxon>
        <taxon>Pseudomonadota</taxon>
        <taxon>Betaproteobacteria</taxon>
        <taxon>Candidatus Nasuia</taxon>
    </lineage>
</organism>
<dbReference type="EMBL" id="CP060019">
    <property type="protein sequence ID" value="QND78564.1"/>
    <property type="molecule type" value="Genomic_DNA"/>
</dbReference>
<name>A0A7G6UHR7_9PROT</name>
<proteinExistence type="predicted"/>
<gene>
    <name evidence="2" type="ORF">NASMSEV_107</name>
</gene>
<keyword evidence="1" id="KW-0812">Transmembrane</keyword>
<dbReference type="Proteomes" id="UP000515745">
    <property type="component" value="Chromosome"/>
</dbReference>
<accession>A0A7G6UHR7</accession>
<protein>
    <submittedName>
        <fullName evidence="2">Uncharacterized protein</fullName>
    </submittedName>
</protein>
<evidence type="ECO:0000256" key="1">
    <source>
        <dbReference type="SAM" id="Phobius"/>
    </source>
</evidence>
<reference evidence="2 3" key="1">
    <citation type="submission" date="2020-07" db="EMBL/GenBank/DDBJ databases">
        <title>Mutational pressure drives differential genome stability in two bacterial endosymbionts of sap feeding insects.</title>
        <authorList>
            <person name="Waneka G."/>
        </authorList>
    </citation>
    <scope>NUCLEOTIDE SEQUENCE [LARGE SCALE GENOMIC DNA]</scope>
    <source>
        <strain evidence="2">NAS-MSEV</strain>
    </source>
</reference>